<evidence type="ECO:0000313" key="1">
    <source>
        <dbReference type="EMBL" id="WAJ25039.1"/>
    </source>
</evidence>
<keyword evidence="2" id="KW-1185">Reference proteome</keyword>
<dbReference type="Proteomes" id="UP001163115">
    <property type="component" value="Chromosome"/>
</dbReference>
<dbReference type="SUPFAM" id="SSF69279">
    <property type="entry name" value="Phage tail proteins"/>
    <property type="match status" value="1"/>
</dbReference>
<reference evidence="1" key="1">
    <citation type="submission" date="2022-11" db="EMBL/GenBank/DDBJ databases">
        <title>Lacrimispora xylanolytica sy1, complete genome.</title>
        <authorList>
            <person name="Choi S."/>
        </authorList>
    </citation>
    <scope>NUCLEOTIDE SEQUENCE</scope>
    <source>
        <strain evidence="1">Sy1</strain>
    </source>
</reference>
<dbReference type="EMBL" id="CP113524">
    <property type="protein sequence ID" value="WAJ25039.1"/>
    <property type="molecule type" value="Genomic_DNA"/>
</dbReference>
<sequence length="482" mass="53854">MEKKTGIKQENDNGAITYKDLYLGAIGIAYFRSIEIKEAPGEHASLFVEAVLNSDTSENAFHEIEDTISLVYKKDNEDKVLFYGVLKDIAMDRDGDELVVRIKALDGTCQMDVERKKRIFQNPQMGVHELVRLVMSTYSGSDHAVHIPNIPIGQLVVQYEETDWEFLKRFLSKYQEHLYPDPAFPDIRFEAGLSPKPESRDWNKLPFSLSQDFIYLEAMKENGCQNLTRSQNAVYELTSYDIAAIGSQITYKGSSWFVESAKRTLKEGLLLNRYCLRQRESLKLLSYYNGRITGVSLEGTIAAVKRNQVQVNMAIAAGSGEKYWFPFSTVAASSDGSGWYCMPEKGDSIRVYFPVADEKEAYVVTHGKGHKPEPGNPSDTMANPDHRNIQTAQGNQVKMTEEGVFIAAGDGHGSILLKKSGEVVLNALKDIQILAAENLNITAKKDLTIKSQTSVRVACQSGADIELKKGAVDFHGDEIYEN</sequence>
<organism evidence="1 2">
    <name type="scientific">Lacrimispora xylanolytica</name>
    <dbReference type="NCBI Taxonomy" id="29375"/>
    <lineage>
        <taxon>Bacteria</taxon>
        <taxon>Bacillati</taxon>
        <taxon>Bacillota</taxon>
        <taxon>Clostridia</taxon>
        <taxon>Lachnospirales</taxon>
        <taxon>Lachnospiraceae</taxon>
        <taxon>Lacrimispora</taxon>
    </lineage>
</organism>
<dbReference type="Gene3D" id="3.55.50.10">
    <property type="entry name" value="Baseplate protein-like domains"/>
    <property type="match status" value="1"/>
</dbReference>
<name>A0ABY7AF71_9FIRM</name>
<accession>A0ABY7AF71</accession>
<protein>
    <submittedName>
        <fullName evidence="1">Phage baseplate assembly protein V</fullName>
    </submittedName>
</protein>
<proteinExistence type="predicted"/>
<dbReference type="RefSeq" id="WP_268115958.1">
    <property type="nucleotide sequence ID" value="NZ_CP113524.1"/>
</dbReference>
<evidence type="ECO:0000313" key="2">
    <source>
        <dbReference type="Proteomes" id="UP001163115"/>
    </source>
</evidence>
<gene>
    <name evidence="1" type="ORF">OW255_05895</name>
</gene>